<evidence type="ECO:0000313" key="9">
    <source>
        <dbReference type="EMBL" id="TIA90820.1"/>
    </source>
</evidence>
<feature type="compositionally biased region" description="Low complexity" evidence="8">
    <location>
        <begin position="206"/>
        <end position="216"/>
    </location>
</feature>
<evidence type="ECO:0000256" key="5">
    <source>
        <dbReference type="ARBA" id="ARBA00023163"/>
    </source>
</evidence>
<feature type="compositionally biased region" description="Basic and acidic residues" evidence="8">
    <location>
        <begin position="516"/>
        <end position="527"/>
    </location>
</feature>
<evidence type="ECO:0000256" key="1">
    <source>
        <dbReference type="ARBA" id="ARBA00004123"/>
    </source>
</evidence>
<dbReference type="GO" id="GO:0005674">
    <property type="term" value="C:transcription factor TFIIF complex"/>
    <property type="evidence" value="ECO:0007669"/>
    <property type="project" value="TreeGrafter"/>
</dbReference>
<dbReference type="PANTHER" id="PTHR13011:SF0">
    <property type="entry name" value="GENERAL TRANSCRIPTION FACTOR IIF SUBUNIT 1"/>
    <property type="match status" value="1"/>
</dbReference>
<feature type="region of interest" description="Disordered" evidence="8">
    <location>
        <begin position="185"/>
        <end position="224"/>
    </location>
</feature>
<organism evidence="9 10">
    <name type="scientific">Wallemia hederae</name>
    <dbReference type="NCBI Taxonomy" id="1540922"/>
    <lineage>
        <taxon>Eukaryota</taxon>
        <taxon>Fungi</taxon>
        <taxon>Dikarya</taxon>
        <taxon>Basidiomycota</taxon>
        <taxon>Wallemiomycotina</taxon>
        <taxon>Wallemiomycetes</taxon>
        <taxon>Wallemiales</taxon>
        <taxon>Wallemiaceae</taxon>
        <taxon>Wallemia</taxon>
    </lineage>
</organism>
<evidence type="ECO:0000256" key="6">
    <source>
        <dbReference type="ARBA" id="ARBA00023242"/>
    </source>
</evidence>
<feature type="compositionally biased region" description="Basic and acidic residues" evidence="8">
    <location>
        <begin position="360"/>
        <end position="386"/>
    </location>
</feature>
<feature type="compositionally biased region" description="Acidic residues" evidence="8">
    <location>
        <begin position="346"/>
        <end position="359"/>
    </location>
</feature>
<feature type="compositionally biased region" description="Basic and acidic residues" evidence="8">
    <location>
        <begin position="318"/>
        <end position="333"/>
    </location>
</feature>
<dbReference type="OrthoDB" id="76676at2759"/>
<dbReference type="GO" id="GO:0006367">
    <property type="term" value="P:transcription initiation at RNA polymerase II promoter"/>
    <property type="evidence" value="ECO:0007669"/>
    <property type="project" value="InterPro"/>
</dbReference>
<evidence type="ECO:0000313" key="10">
    <source>
        <dbReference type="Proteomes" id="UP000310189"/>
    </source>
</evidence>
<sequence>MSNKPYTDYKLVSSKSNDFKFNVMKLNSNKELDLHTFLQPIKLNRKDSNHLNTPIPLIDDSTGKVKLDDDERPILLDPKTRQPIPPIPQPSKHFKKKTRQVFMADESTIQLRKSERLPWILESGDEIWQGNLDGKPQDQSYIMLVFNQNHGLHFRVVPAHRMYKFNLQPKYNTLSMEEAEQAYAKPNQNPWFMRQRGGPSTSNAENNGDNDTNNTDSQLSTSHQRLQSILNHTPAVDVKPNQRQLQVDRGAIKNESVDALFDEMEYDEEFQDDDEQVIQDNQDEDQLKELEDKIKKEMHQANVGHVEQTTNLDDFEEDVKPFQKSNAEKEMKRFLRRHDKGNAEAYESDNSDDDDDDAEEQRKKQEEERVQQEQRQKEAEENEKAAKLTKSMGVKREQSPASLAAHEVARRATSPYTKQRSSSPSSKRSRTDFDDKHDHKKIKVKRESLSPSASPSASSATGDSLLLQEDEIIAFLRGKTVTTGDLIQHFKKRFKAQPKNREVIGSVLRKVASRTNDGKLQLKEGLKKMSGPQQATFTGKDPKAANEVEKQAQDIQRQQESNQGGAAGREGVASTNPSDYDTRGGAGGGSMADPKI</sequence>
<dbReference type="SUPFAM" id="SSF50916">
    <property type="entry name" value="Rap30/74 interaction domains"/>
    <property type="match status" value="1"/>
</dbReference>
<evidence type="ECO:0000256" key="2">
    <source>
        <dbReference type="ARBA" id="ARBA00005249"/>
    </source>
</evidence>
<proteinExistence type="inferred from homology"/>
<evidence type="ECO:0000256" key="8">
    <source>
        <dbReference type="SAM" id="MobiDB-lite"/>
    </source>
</evidence>
<dbReference type="PANTHER" id="PTHR13011">
    <property type="entry name" value="TFIIF-ALPHA"/>
    <property type="match status" value="1"/>
</dbReference>
<keyword evidence="5 7" id="KW-0804">Transcription</keyword>
<dbReference type="Pfam" id="PF05793">
    <property type="entry name" value="TFIIF_alpha"/>
    <property type="match status" value="2"/>
</dbReference>
<dbReference type="AlphaFoldDB" id="A0A4T0FRC3"/>
<feature type="compositionally biased region" description="Basic and acidic residues" evidence="8">
    <location>
        <begin position="540"/>
        <end position="552"/>
    </location>
</feature>
<comment type="caution">
    <text evidence="9">The sequence shown here is derived from an EMBL/GenBank/DDBJ whole genome shotgun (WGS) entry which is preliminary data.</text>
</comment>
<name>A0A4T0FRC3_9BASI</name>
<feature type="region of interest" description="Disordered" evidence="8">
    <location>
        <begin position="515"/>
        <end position="596"/>
    </location>
</feature>
<accession>A0A4T0FRC3</accession>
<dbReference type="GO" id="GO:0001096">
    <property type="term" value="F:TFIIF-class transcription factor complex binding"/>
    <property type="evidence" value="ECO:0007669"/>
    <property type="project" value="TreeGrafter"/>
</dbReference>
<dbReference type="GO" id="GO:0003677">
    <property type="term" value="F:DNA binding"/>
    <property type="evidence" value="ECO:0007669"/>
    <property type="project" value="UniProtKB-KW"/>
</dbReference>
<dbReference type="GO" id="GO:0016251">
    <property type="term" value="F:RNA polymerase II general transcription initiation factor activity"/>
    <property type="evidence" value="ECO:0007669"/>
    <property type="project" value="TreeGrafter"/>
</dbReference>
<feature type="compositionally biased region" description="Polar residues" evidence="8">
    <location>
        <begin position="553"/>
        <end position="564"/>
    </location>
</feature>
<keyword evidence="10" id="KW-1185">Reference proteome</keyword>
<dbReference type="InterPro" id="IPR011039">
    <property type="entry name" value="TFIIF_interaction"/>
</dbReference>
<protein>
    <recommendedName>
        <fullName evidence="7">Transcription initiation factor IIF subunit alpha</fullName>
    </recommendedName>
</protein>
<evidence type="ECO:0000256" key="7">
    <source>
        <dbReference type="RuleBase" id="RU366044"/>
    </source>
</evidence>
<comment type="function">
    <text evidence="7">TFIIF is a general transcription initiation factor that binds to RNA polymerase II and helps to recruit it to the initiation complex in collaboration with TFIIB. It promotes transcription elongation.</text>
</comment>
<keyword evidence="3 7" id="KW-0805">Transcription regulation</keyword>
<dbReference type="Proteomes" id="UP000310189">
    <property type="component" value="Unassembled WGS sequence"/>
</dbReference>
<dbReference type="InterPro" id="IPR008851">
    <property type="entry name" value="TFIIF-alpha"/>
</dbReference>
<gene>
    <name evidence="9" type="ORF">E3P99_01373</name>
</gene>
<feature type="region of interest" description="Disordered" evidence="8">
    <location>
        <begin position="304"/>
        <end position="464"/>
    </location>
</feature>
<dbReference type="GO" id="GO:0032968">
    <property type="term" value="P:positive regulation of transcription elongation by RNA polymerase II"/>
    <property type="evidence" value="ECO:0007669"/>
    <property type="project" value="InterPro"/>
</dbReference>
<keyword evidence="6 7" id="KW-0539">Nucleus</keyword>
<comment type="subcellular location">
    <subcellularLocation>
        <location evidence="1 7">Nucleus</location>
    </subcellularLocation>
</comment>
<evidence type="ECO:0000256" key="3">
    <source>
        <dbReference type="ARBA" id="ARBA00023015"/>
    </source>
</evidence>
<evidence type="ECO:0000256" key="4">
    <source>
        <dbReference type="ARBA" id="ARBA00023125"/>
    </source>
</evidence>
<dbReference type="EMBL" id="SPNW01000016">
    <property type="protein sequence ID" value="TIA90820.1"/>
    <property type="molecule type" value="Genomic_DNA"/>
</dbReference>
<feature type="compositionally biased region" description="Low complexity" evidence="8">
    <location>
        <begin position="449"/>
        <end position="460"/>
    </location>
</feature>
<keyword evidence="4 7" id="KW-0238">DNA-binding</keyword>
<comment type="similarity">
    <text evidence="2 7">Belongs to the TFIIF alpha subunit family.</text>
</comment>
<reference evidence="9 10" key="1">
    <citation type="submission" date="2019-03" db="EMBL/GenBank/DDBJ databases">
        <title>Sequencing 23 genomes of Wallemia ichthyophaga.</title>
        <authorList>
            <person name="Gostincar C."/>
        </authorList>
    </citation>
    <scope>NUCLEOTIDE SEQUENCE [LARGE SCALE GENOMIC DNA]</scope>
    <source>
        <strain evidence="9 10">EXF-5753</strain>
    </source>
</reference>